<dbReference type="OrthoDB" id="257992at2759"/>
<feature type="transmembrane region" description="Helical" evidence="12">
    <location>
        <begin position="229"/>
        <end position="246"/>
    </location>
</feature>
<dbReference type="VEuPathDB" id="TriTrypDB:TM35_000401860"/>
<keyword evidence="6" id="KW-0630">Potassium</keyword>
<dbReference type="InterPro" id="IPR003148">
    <property type="entry name" value="RCK_N"/>
</dbReference>
<evidence type="ECO:0000256" key="9">
    <source>
        <dbReference type="ARBA" id="ARBA00023136"/>
    </source>
</evidence>
<dbReference type="Pfam" id="PF07885">
    <property type="entry name" value="Ion_trans_2"/>
    <property type="match status" value="1"/>
</dbReference>
<feature type="domain" description="Calcium-activated potassium channel BK alpha subunit" evidence="13">
    <location>
        <begin position="404"/>
        <end position="491"/>
    </location>
</feature>
<evidence type="ECO:0000256" key="8">
    <source>
        <dbReference type="ARBA" id="ARBA00023065"/>
    </source>
</evidence>
<protein>
    <submittedName>
        <fullName evidence="16">Calcium/potassium channel (CAKC)</fullName>
    </submittedName>
</protein>
<dbReference type="GO" id="GO:0005267">
    <property type="term" value="F:potassium channel activity"/>
    <property type="evidence" value="ECO:0007669"/>
    <property type="project" value="UniProtKB-KW"/>
</dbReference>
<evidence type="ECO:0000256" key="4">
    <source>
        <dbReference type="ARBA" id="ARBA00022692"/>
    </source>
</evidence>
<keyword evidence="17" id="KW-1185">Reference proteome</keyword>
<keyword evidence="10 16" id="KW-0407">Ion channel</keyword>
<dbReference type="SUPFAM" id="SSF81324">
    <property type="entry name" value="Voltage-gated potassium channels"/>
    <property type="match status" value="1"/>
</dbReference>
<keyword evidence="5" id="KW-0631">Potassium channel</keyword>
<evidence type="ECO:0000256" key="5">
    <source>
        <dbReference type="ARBA" id="ARBA00022826"/>
    </source>
</evidence>
<feature type="domain" description="Potassium channel" evidence="14">
    <location>
        <begin position="183"/>
        <end position="252"/>
    </location>
</feature>
<feature type="transmembrane region" description="Helical" evidence="12">
    <location>
        <begin position="171"/>
        <end position="192"/>
    </location>
</feature>
<dbReference type="InterPro" id="IPR013099">
    <property type="entry name" value="K_chnl_dom"/>
</dbReference>
<dbReference type="EMBL" id="NBCO01000040">
    <property type="protein sequence ID" value="ORC84919.1"/>
    <property type="molecule type" value="Genomic_DNA"/>
</dbReference>
<dbReference type="InterPro" id="IPR003929">
    <property type="entry name" value="K_chnl_BK_asu"/>
</dbReference>
<feature type="transmembrane region" description="Helical" evidence="12">
    <location>
        <begin position="198"/>
        <end position="217"/>
    </location>
</feature>
<gene>
    <name evidence="16" type="ORF">TM35_000401860</name>
</gene>
<evidence type="ECO:0000256" key="7">
    <source>
        <dbReference type="ARBA" id="ARBA00022989"/>
    </source>
</evidence>
<evidence type="ECO:0000256" key="12">
    <source>
        <dbReference type="SAM" id="Phobius"/>
    </source>
</evidence>
<name>A0A1X0NL85_9TRYP</name>
<dbReference type="InterPro" id="IPR047871">
    <property type="entry name" value="K_chnl_Slo-like"/>
</dbReference>
<dbReference type="Proteomes" id="UP000192257">
    <property type="component" value="Unassembled WGS sequence"/>
</dbReference>
<feature type="transmembrane region" description="Helical" evidence="12">
    <location>
        <begin position="76"/>
        <end position="96"/>
    </location>
</feature>
<keyword evidence="8" id="KW-0406">Ion transport</keyword>
<dbReference type="PANTHER" id="PTHR10027:SF37">
    <property type="entry name" value="CHANNEL (CAKC), PUTATIVE-RELATED"/>
    <property type="match status" value="1"/>
</dbReference>
<dbReference type="STRING" id="67003.A0A1X0NL85"/>
<keyword evidence="9 12" id="KW-0472">Membrane</keyword>
<feature type="transmembrane region" description="Helical" evidence="12">
    <location>
        <begin position="103"/>
        <end position="124"/>
    </location>
</feature>
<reference evidence="16 17" key="1">
    <citation type="submission" date="2017-03" db="EMBL/GenBank/DDBJ databases">
        <title>An alternative strategy for trypanosome survival in the mammalian bloodstream revealed through genome and transcriptome analysis of the ubiquitous bovine parasite Trypanosoma (Megatrypanum) theileri.</title>
        <authorList>
            <person name="Kelly S."/>
            <person name="Ivens A."/>
            <person name="Mott A."/>
            <person name="O'Neill E."/>
            <person name="Emms D."/>
            <person name="Macleod O."/>
            <person name="Voorheis P."/>
            <person name="Matthews J."/>
            <person name="Matthews K."/>
            <person name="Carrington M."/>
        </authorList>
    </citation>
    <scope>NUCLEOTIDE SEQUENCE [LARGE SCALE GENOMIC DNA]</scope>
    <source>
        <strain evidence="16">Edinburgh</strain>
    </source>
</reference>
<evidence type="ECO:0000313" key="17">
    <source>
        <dbReference type="Proteomes" id="UP000192257"/>
    </source>
</evidence>
<accession>A0A1X0NL85</accession>
<evidence type="ECO:0000256" key="1">
    <source>
        <dbReference type="ARBA" id="ARBA00004141"/>
    </source>
</evidence>
<evidence type="ECO:0000256" key="2">
    <source>
        <dbReference type="ARBA" id="ARBA00022448"/>
    </source>
</evidence>
<evidence type="ECO:0000259" key="15">
    <source>
        <dbReference type="Pfam" id="PF22614"/>
    </source>
</evidence>
<sequence>MFHPRSQMALRPENIKNIRSFRKLIEVMDQQYSQISISILIIHLITELASVVLYVWTSMHTAATSVSEFHWGRTIFIFEVVLNIIFFLEWILLFFGESDKRRYLLSWLSIVNAMTSIPMIIYGIGALVDTKWESYWVPMYLRVWWIRDCVVVLLDYPQVARYMVDITREVCRFLCTLFAVMCTCIGTNQIVQSCTGEYISLYNSFYLMVVAFATIGFGDVTPKSTPARLFMIAFIVVAISYFLPLFQRLAQIGRQHLHYDTYNSRGGKRPHVILSGTFTELEVDIIIRNFYAGWRKYLDIRIVLLSPVEHPPEVKLLVNLPWFRNRVVLMIGDPMKDADLKRADAHHADAIFLFGDTSSAAYYTDYHLIRQSFAINHYDDELPQYLFLRSERHTKHVSSYAAGVVEGERILHHLLGLGVAIPGSVPLIINLLRTYEPRPFNTTLTRNWVEHYEWSLQNDIYSLEIGDSFTGLSFYWLASLFFKQDVTLMGVITTKGTVLLNPSQIDYSATKVVVIAKSLKIARDVVKKLENECRLPVVDSAARPESNRLVLNCEGNATVESQDDSDGGVETFVRVDDAYDFENHFVIIDLSMAKARIPETEGGQQGSLFSAAADVYHLLRSIRQSYPQNDIVMLTKDTSFSVYLEKYWYTVKGTIPVKHIEGFGLNINDLRRCNLKHSAGIIIFISGDVTGPSTSGLSMLVDLSIASILPSSHNIPIVVEMDSLRYISLFPPYAEDNILSQKAAADFVFEPNYIIGNALSRHMLYPLMHRAYFSEEFIDIIELLVCGIDEETPSLGRLSLLLSPEDLNTYEDVVNYCLSLRYIPIALHRCISDTKNITLSGQRYVLSNPPRDLPVDRRSDAVFYLLPTSY</sequence>
<keyword evidence="7 12" id="KW-1133">Transmembrane helix</keyword>
<dbReference type="GO" id="GO:0016020">
    <property type="term" value="C:membrane"/>
    <property type="evidence" value="ECO:0007669"/>
    <property type="project" value="UniProtKB-SubCell"/>
</dbReference>
<evidence type="ECO:0000256" key="3">
    <source>
        <dbReference type="ARBA" id="ARBA00022538"/>
    </source>
</evidence>
<proteinExistence type="predicted"/>
<evidence type="ECO:0000256" key="11">
    <source>
        <dbReference type="ARBA" id="ARBA00034430"/>
    </source>
</evidence>
<evidence type="ECO:0000256" key="10">
    <source>
        <dbReference type="ARBA" id="ARBA00023303"/>
    </source>
</evidence>
<dbReference type="Pfam" id="PF03493">
    <property type="entry name" value="BK_channel_a"/>
    <property type="match status" value="1"/>
</dbReference>
<evidence type="ECO:0000259" key="13">
    <source>
        <dbReference type="Pfam" id="PF03493"/>
    </source>
</evidence>
<dbReference type="Pfam" id="PF22614">
    <property type="entry name" value="Slo-like_RCK"/>
    <property type="match status" value="1"/>
</dbReference>
<evidence type="ECO:0000313" key="16">
    <source>
        <dbReference type="EMBL" id="ORC84919.1"/>
    </source>
</evidence>
<dbReference type="Gene3D" id="1.10.287.70">
    <property type="match status" value="1"/>
</dbReference>
<dbReference type="PANTHER" id="PTHR10027">
    <property type="entry name" value="CALCIUM-ACTIVATED POTASSIUM CHANNEL ALPHA CHAIN"/>
    <property type="match status" value="1"/>
</dbReference>
<dbReference type="GeneID" id="39989581"/>
<dbReference type="AlphaFoldDB" id="A0A1X0NL85"/>
<feature type="transmembrane region" description="Helical" evidence="12">
    <location>
        <begin position="32"/>
        <end position="56"/>
    </location>
</feature>
<keyword evidence="4 12" id="KW-0812">Transmembrane</keyword>
<keyword evidence="2" id="KW-0813">Transport</keyword>
<comment type="catalytic activity">
    <reaction evidence="11">
        <text>K(+)(in) = K(+)(out)</text>
        <dbReference type="Rhea" id="RHEA:29463"/>
        <dbReference type="ChEBI" id="CHEBI:29103"/>
    </reaction>
</comment>
<keyword evidence="3" id="KW-0633">Potassium transport</keyword>
<evidence type="ECO:0000259" key="14">
    <source>
        <dbReference type="Pfam" id="PF07885"/>
    </source>
</evidence>
<comment type="subcellular location">
    <subcellularLocation>
        <location evidence="1">Membrane</location>
        <topology evidence="1">Multi-pass membrane protein</topology>
    </subcellularLocation>
</comment>
<feature type="domain" description="RCK N-terminal" evidence="15">
    <location>
        <begin position="269"/>
        <end position="385"/>
    </location>
</feature>
<dbReference type="RefSeq" id="XP_028878985.1">
    <property type="nucleotide sequence ID" value="XM_029029801.1"/>
</dbReference>
<evidence type="ECO:0000256" key="6">
    <source>
        <dbReference type="ARBA" id="ARBA00022958"/>
    </source>
</evidence>
<organism evidence="16 17">
    <name type="scientific">Trypanosoma theileri</name>
    <dbReference type="NCBI Taxonomy" id="67003"/>
    <lineage>
        <taxon>Eukaryota</taxon>
        <taxon>Discoba</taxon>
        <taxon>Euglenozoa</taxon>
        <taxon>Kinetoplastea</taxon>
        <taxon>Metakinetoplastina</taxon>
        <taxon>Trypanosomatida</taxon>
        <taxon>Trypanosomatidae</taxon>
        <taxon>Trypanosoma</taxon>
    </lineage>
</organism>
<comment type="caution">
    <text evidence="16">The sequence shown here is derived from an EMBL/GenBank/DDBJ whole genome shotgun (WGS) entry which is preliminary data.</text>
</comment>